<keyword evidence="4" id="KW-1185">Reference proteome</keyword>
<sequence>ASQTTVSPAVTNTTAGENATVTLLPSAVPLDCSTVNTSACAACASGSYADNTLQCSCCSDPGLCVTQGACLLCAKGQFQPLAGQTRCVPCARGSFSLVCQVCPPGSYSNQSGSDSCTSCSPFYASQRNASSCDPCSLGTFCSSRCAQCPVCPPGMESLHIAAKECTLCRPMHKGPDQGLCQICKSGYFQIRWGQEICEICPENNYCPSPDLNPIQCPSDAFCPQGSTAPGYCMETFFRKSGDTCQLAPVTIALLVVAGGVLLCAILLGIRRRRRADGELSVSRAPLLRKERSSSRFYGAEPVYAGW</sequence>
<feature type="domain" description="Tyrosine-protein kinase ephrin type A/B receptor-like" evidence="2">
    <location>
        <begin position="67"/>
        <end position="94"/>
    </location>
</feature>
<dbReference type="GeneTree" id="ENSGT00730000111999"/>
<name>A0A3B3R0V7_9TELE</name>
<dbReference type="SUPFAM" id="SSF57184">
    <property type="entry name" value="Growth factor receptor domain"/>
    <property type="match status" value="1"/>
</dbReference>
<dbReference type="AlphaFoldDB" id="A0A3B3R0V7"/>
<dbReference type="Ensembl" id="ENSPKIT00000023475.1">
    <property type="protein sequence ID" value="ENSPKIP00000011530.1"/>
    <property type="gene ID" value="ENSPKIG00000018568.1"/>
</dbReference>
<evidence type="ECO:0000313" key="4">
    <source>
        <dbReference type="Proteomes" id="UP000261540"/>
    </source>
</evidence>
<dbReference type="STRING" id="1676925.ENSPKIP00000011530"/>
<dbReference type="PANTHER" id="PTHR46967:SF1">
    <property type="entry name" value="KERATIN-ASSOCIATED PROTEIN 16-1-LIKE"/>
    <property type="match status" value="1"/>
</dbReference>
<keyword evidence="1" id="KW-0812">Transmembrane</keyword>
<protein>
    <submittedName>
        <fullName evidence="3">Si:dkey-21a6.5</fullName>
    </submittedName>
</protein>
<evidence type="ECO:0000256" key="1">
    <source>
        <dbReference type="SAM" id="Phobius"/>
    </source>
</evidence>
<evidence type="ECO:0000259" key="2">
    <source>
        <dbReference type="Pfam" id="PF07699"/>
    </source>
</evidence>
<dbReference type="InterPro" id="IPR011641">
    <property type="entry name" value="Tyr-kin_ephrin_A/B_rcpt-like"/>
</dbReference>
<dbReference type="Proteomes" id="UP000261540">
    <property type="component" value="Unplaced"/>
</dbReference>
<dbReference type="Pfam" id="PF07699">
    <property type="entry name" value="Ephrin_rec_like"/>
    <property type="match status" value="1"/>
</dbReference>
<reference evidence="3" key="1">
    <citation type="submission" date="2025-08" db="UniProtKB">
        <authorList>
            <consortium name="Ensembl"/>
        </authorList>
    </citation>
    <scope>IDENTIFICATION</scope>
</reference>
<keyword evidence="1" id="KW-1133">Transmembrane helix</keyword>
<organism evidence="3 4">
    <name type="scientific">Paramormyrops kingsleyae</name>
    <dbReference type="NCBI Taxonomy" id="1676925"/>
    <lineage>
        <taxon>Eukaryota</taxon>
        <taxon>Metazoa</taxon>
        <taxon>Chordata</taxon>
        <taxon>Craniata</taxon>
        <taxon>Vertebrata</taxon>
        <taxon>Euteleostomi</taxon>
        <taxon>Actinopterygii</taxon>
        <taxon>Neopterygii</taxon>
        <taxon>Teleostei</taxon>
        <taxon>Osteoglossocephala</taxon>
        <taxon>Osteoglossomorpha</taxon>
        <taxon>Osteoglossiformes</taxon>
        <taxon>Mormyridae</taxon>
        <taxon>Paramormyrops</taxon>
    </lineage>
</organism>
<accession>A0A3B3R0V7</accession>
<reference evidence="3" key="2">
    <citation type="submission" date="2025-09" db="UniProtKB">
        <authorList>
            <consortium name="Ensembl"/>
        </authorList>
    </citation>
    <scope>IDENTIFICATION</scope>
</reference>
<keyword evidence="1" id="KW-0472">Membrane</keyword>
<dbReference type="Gene3D" id="2.10.50.10">
    <property type="entry name" value="Tumor Necrosis Factor Receptor, subunit A, domain 2"/>
    <property type="match status" value="3"/>
</dbReference>
<dbReference type="SMART" id="SM01411">
    <property type="entry name" value="Ephrin_rec_like"/>
    <property type="match status" value="3"/>
</dbReference>
<dbReference type="InterPro" id="IPR009030">
    <property type="entry name" value="Growth_fac_rcpt_cys_sf"/>
</dbReference>
<feature type="transmembrane region" description="Helical" evidence="1">
    <location>
        <begin position="246"/>
        <end position="269"/>
    </location>
</feature>
<evidence type="ECO:0000313" key="3">
    <source>
        <dbReference type="Ensembl" id="ENSPKIP00000011530.1"/>
    </source>
</evidence>
<dbReference type="PANTHER" id="PTHR46967">
    <property type="entry name" value="INSULIN-LIKE GROWTH FACTOR BINDING PROTEIN,N-TERMINAL"/>
    <property type="match status" value="1"/>
</dbReference>
<proteinExistence type="predicted"/>